<keyword evidence="1 5" id="KW-0489">Methyltransferase</keyword>
<evidence type="ECO:0000256" key="2">
    <source>
        <dbReference type="ARBA" id="ARBA00022679"/>
    </source>
</evidence>
<reference evidence="5" key="1">
    <citation type="submission" date="2021-06" db="EMBL/GenBank/DDBJ databases">
        <title>Elioraea tepida, sp. nov., a moderately thermophilic aerobic anoxygenic phototrophic bacterium isolated from an alkaline siliceous hot spring mat community in Yellowstone National Park, WY, USA.</title>
        <authorList>
            <person name="Saini M.K."/>
            <person name="Yoshida S."/>
            <person name="Sebastian A."/>
            <person name="Hirose S."/>
            <person name="Hara E."/>
            <person name="Tamaki H."/>
            <person name="Soulier N.T."/>
            <person name="Albert I."/>
            <person name="Hanada S."/>
            <person name="Bryant D.A."/>
            <person name="Tank M."/>
        </authorList>
    </citation>
    <scope>NUCLEOTIDE SEQUENCE</scope>
    <source>
        <strain evidence="5">MS-P2</strain>
    </source>
</reference>
<dbReference type="AlphaFoldDB" id="A0A975U2U1"/>
<dbReference type="GO" id="GO:0032259">
    <property type="term" value="P:methylation"/>
    <property type="evidence" value="ECO:0007669"/>
    <property type="project" value="UniProtKB-KW"/>
</dbReference>
<proteinExistence type="predicted"/>
<evidence type="ECO:0000313" key="6">
    <source>
        <dbReference type="Proteomes" id="UP000694001"/>
    </source>
</evidence>
<dbReference type="KEGG" id="elio:KO353_12375"/>
<evidence type="ECO:0000259" key="4">
    <source>
        <dbReference type="Pfam" id="PF08241"/>
    </source>
</evidence>
<feature type="domain" description="Methyltransferase type 11" evidence="4">
    <location>
        <begin position="61"/>
        <end position="154"/>
    </location>
</feature>
<sequence length="265" mass="30568">MLTERQQIEIEYHRAHSQRISEKGLGFDRSILDPAKTRPWKAWWYVWERLRKLDLKGRRVLVVGCGDGGDALVFAAFGADVSAFELSPDMLDLARRRAAHAGLSIEFRECPAEALSYDRGEFDLIFARDILHHVDIPRAMTELARVAGPGCMFVLSEISSHRWTYAIRDAELVRRYIYPRIARVIYGNEKPYITADERKLSEKDVELIKSYLREIDDEQYFLFVVTRLFSEKSDTLNKADRLFLRLLGRRGALLGGRVVLSGRFA</sequence>
<accession>A0A975U2U1</accession>
<dbReference type="RefSeq" id="WP_218285026.1">
    <property type="nucleotide sequence ID" value="NZ_CP076448.1"/>
</dbReference>
<organism evidence="5 6">
    <name type="scientific">Elioraea tepida</name>
    <dbReference type="NCBI Taxonomy" id="2843330"/>
    <lineage>
        <taxon>Bacteria</taxon>
        <taxon>Pseudomonadati</taxon>
        <taxon>Pseudomonadota</taxon>
        <taxon>Alphaproteobacteria</taxon>
        <taxon>Acetobacterales</taxon>
        <taxon>Elioraeaceae</taxon>
        <taxon>Elioraea</taxon>
    </lineage>
</organism>
<keyword evidence="2" id="KW-0808">Transferase</keyword>
<dbReference type="InterPro" id="IPR013216">
    <property type="entry name" value="Methyltransf_11"/>
</dbReference>
<evidence type="ECO:0000256" key="1">
    <source>
        <dbReference type="ARBA" id="ARBA00022603"/>
    </source>
</evidence>
<dbReference type="PANTHER" id="PTHR43464">
    <property type="entry name" value="METHYLTRANSFERASE"/>
    <property type="match status" value="1"/>
</dbReference>
<evidence type="ECO:0000313" key="5">
    <source>
        <dbReference type="EMBL" id="QXM24066.1"/>
    </source>
</evidence>
<dbReference type="Pfam" id="PF08241">
    <property type="entry name" value="Methyltransf_11"/>
    <property type="match status" value="1"/>
</dbReference>
<keyword evidence="6" id="KW-1185">Reference proteome</keyword>
<dbReference type="GO" id="GO:0008757">
    <property type="term" value="F:S-adenosylmethionine-dependent methyltransferase activity"/>
    <property type="evidence" value="ECO:0007669"/>
    <property type="project" value="InterPro"/>
</dbReference>
<dbReference type="Proteomes" id="UP000694001">
    <property type="component" value="Chromosome"/>
</dbReference>
<dbReference type="CDD" id="cd02440">
    <property type="entry name" value="AdoMet_MTases"/>
    <property type="match status" value="1"/>
</dbReference>
<gene>
    <name evidence="5" type="ORF">KO353_12375</name>
</gene>
<evidence type="ECO:0000256" key="3">
    <source>
        <dbReference type="ARBA" id="ARBA00022691"/>
    </source>
</evidence>
<dbReference type="EMBL" id="CP076448">
    <property type="protein sequence ID" value="QXM24066.1"/>
    <property type="molecule type" value="Genomic_DNA"/>
</dbReference>
<keyword evidence="3" id="KW-0949">S-adenosyl-L-methionine</keyword>
<dbReference type="PANTHER" id="PTHR43464:SF19">
    <property type="entry name" value="UBIQUINONE BIOSYNTHESIS O-METHYLTRANSFERASE, MITOCHONDRIAL"/>
    <property type="match status" value="1"/>
</dbReference>
<name>A0A975U2U1_9PROT</name>
<protein>
    <submittedName>
        <fullName evidence="5">Class I SAM-dependent methyltransferase</fullName>
    </submittedName>
</protein>